<organism evidence="3 4">
    <name type="scientific">Ilex paraguariensis</name>
    <name type="common">yerba mate</name>
    <dbReference type="NCBI Taxonomy" id="185542"/>
    <lineage>
        <taxon>Eukaryota</taxon>
        <taxon>Viridiplantae</taxon>
        <taxon>Streptophyta</taxon>
        <taxon>Embryophyta</taxon>
        <taxon>Tracheophyta</taxon>
        <taxon>Spermatophyta</taxon>
        <taxon>Magnoliopsida</taxon>
        <taxon>eudicotyledons</taxon>
        <taxon>Gunneridae</taxon>
        <taxon>Pentapetalae</taxon>
        <taxon>asterids</taxon>
        <taxon>campanulids</taxon>
        <taxon>Aquifoliales</taxon>
        <taxon>Aquifoliaceae</taxon>
        <taxon>Ilex</taxon>
    </lineage>
</organism>
<name>A0ABC8UVR7_9AQUA</name>
<dbReference type="AlphaFoldDB" id="A0ABC8UVR7"/>
<keyword evidence="4" id="KW-1185">Reference proteome</keyword>
<dbReference type="PROSITE" id="PS51499">
    <property type="entry name" value="APO"/>
    <property type="match status" value="2"/>
</dbReference>
<accession>A0ABC8UVR7</accession>
<evidence type="ECO:0000256" key="1">
    <source>
        <dbReference type="SAM" id="MobiDB-lite"/>
    </source>
</evidence>
<dbReference type="Proteomes" id="UP001642360">
    <property type="component" value="Unassembled WGS sequence"/>
</dbReference>
<evidence type="ECO:0000313" key="4">
    <source>
        <dbReference type="Proteomes" id="UP001642360"/>
    </source>
</evidence>
<evidence type="ECO:0000259" key="2">
    <source>
        <dbReference type="PROSITE" id="PS51499"/>
    </source>
</evidence>
<dbReference type="InterPro" id="IPR023342">
    <property type="entry name" value="APO_dom"/>
</dbReference>
<feature type="domain" description="APO" evidence="2">
    <location>
        <begin position="344"/>
        <end position="429"/>
    </location>
</feature>
<evidence type="ECO:0000313" key="3">
    <source>
        <dbReference type="EMBL" id="CAK9185177.1"/>
    </source>
</evidence>
<protein>
    <recommendedName>
        <fullName evidence="2">APO domain-containing protein</fullName>
    </recommendedName>
</protein>
<feature type="domain" description="APO" evidence="2">
    <location>
        <begin position="202"/>
        <end position="287"/>
    </location>
</feature>
<feature type="region of interest" description="Disordered" evidence="1">
    <location>
        <begin position="54"/>
        <end position="90"/>
    </location>
</feature>
<reference evidence="3 4" key="1">
    <citation type="submission" date="2024-02" db="EMBL/GenBank/DDBJ databases">
        <authorList>
            <person name="Vignale AGUSTIN F."/>
            <person name="Sosa J E."/>
            <person name="Modenutti C."/>
        </authorList>
    </citation>
    <scope>NUCLEOTIDE SEQUENCE [LARGE SCALE GENOMIC DNA]</scope>
</reference>
<gene>
    <name evidence="3" type="ORF">ILEXP_LOCUS55554</name>
</gene>
<feature type="compositionally biased region" description="Low complexity" evidence="1">
    <location>
        <begin position="68"/>
        <end position="81"/>
    </location>
</feature>
<proteinExistence type="predicted"/>
<comment type="caution">
    <text evidence="3">The sequence shown here is derived from an EMBL/GenBank/DDBJ whole genome shotgun (WGS) entry which is preliminary data.</text>
</comment>
<sequence>MRTFSIQNKQFIFCSTFSPLSLPVSHGYSQLTSFQPFSNLNPIESVPVLDPTPSSPLGILRNHSPPITNTQSTSENTSTPSFHTGSPNYSSADTSVENQIVFLPHRSSKVKKQPSYLEDYYYQQALVPHPSQENSTSSKKSGHPYRLASFLSYDKLSHDYAAFATSIPDNSEPQTYHQALIAEWREWPVVKIRCLAWKAVPLFWYCPEVHISDKGHLIRTCGGYKHRAKNQVHEWIEGGLNDILVPVETFHLQKMFQNVIKHNQRFDFDRIPAVVELCLQAGIDPSDESLHSSSLNPYSAGGVIGGAESLSPDDLRLIARGTLTAWETLRSGVQKLLLVYPAKVCKFCSEVHVGPSGHKARLCGVFKYESWRGAHFWKKAEVDDLVPSKVVWFRRPQDSSVLVDEGRNFYGHAPAVVDLCTKAGALAPAKYRCVMKIEGLSAPTGAKC</sequence>
<dbReference type="EMBL" id="CAUOFW020009213">
    <property type="protein sequence ID" value="CAK9185177.1"/>
    <property type="molecule type" value="Genomic_DNA"/>
</dbReference>
<dbReference type="Pfam" id="PF05634">
    <property type="entry name" value="APO_RNA-bind"/>
    <property type="match status" value="2"/>
</dbReference>